<gene>
    <name evidence="4" type="primary">LOC113204174</name>
</gene>
<reference evidence="4" key="1">
    <citation type="submission" date="2025-08" db="UniProtKB">
        <authorList>
            <consortium name="RefSeq"/>
        </authorList>
    </citation>
    <scope>IDENTIFICATION</scope>
    <source>
        <tissue evidence="4">Whole organism</tissue>
    </source>
</reference>
<feature type="compositionally biased region" description="Basic residues" evidence="1">
    <location>
        <begin position="88"/>
        <end position="109"/>
    </location>
</feature>
<feature type="region of interest" description="Disordered" evidence="1">
    <location>
        <begin position="64"/>
        <end position="119"/>
    </location>
</feature>
<evidence type="ECO:0000313" key="3">
    <source>
        <dbReference type="Proteomes" id="UP000504606"/>
    </source>
</evidence>
<accession>A0A9C6UDK3</accession>
<dbReference type="KEGG" id="foc:113204174"/>
<protein>
    <submittedName>
        <fullName evidence="4">Uncharacterized protein LOC113204174</fullName>
    </submittedName>
</protein>
<keyword evidence="3" id="KW-1185">Reference proteome</keyword>
<proteinExistence type="predicted"/>
<evidence type="ECO:0000313" key="4">
    <source>
        <dbReference type="RefSeq" id="XP_052124964.1"/>
    </source>
</evidence>
<evidence type="ECO:0000256" key="1">
    <source>
        <dbReference type="SAM" id="MobiDB-lite"/>
    </source>
</evidence>
<feature type="chain" id="PRO_5038625884" evidence="2">
    <location>
        <begin position="21"/>
        <end position="132"/>
    </location>
</feature>
<feature type="signal peptide" evidence="2">
    <location>
        <begin position="1"/>
        <end position="20"/>
    </location>
</feature>
<name>A0A9C6UDK3_FRAOC</name>
<dbReference type="GeneID" id="113204174"/>
<feature type="compositionally biased region" description="Basic and acidic residues" evidence="1">
    <location>
        <begin position="71"/>
        <end position="87"/>
    </location>
</feature>
<dbReference type="Proteomes" id="UP000504606">
    <property type="component" value="Unplaced"/>
</dbReference>
<dbReference type="RefSeq" id="XP_052124964.1">
    <property type="nucleotide sequence ID" value="XM_052269004.1"/>
</dbReference>
<evidence type="ECO:0000256" key="2">
    <source>
        <dbReference type="SAM" id="SignalP"/>
    </source>
</evidence>
<dbReference type="AlphaFoldDB" id="A0A9C6UDK3"/>
<sequence>MARFLCFAVAVAFAVVAALADPSLHLTGALLEHHLQATQGHGPHGQAPQEHHTLAGALVKHHLQAAGHSVHQRDAPEAKPVESEKSPKGKPQKKHLKKHLKKHHAKLAKKGPATHSTGAVVPKAAQAYYHLL</sequence>
<organism evidence="3 4">
    <name type="scientific">Frankliniella occidentalis</name>
    <name type="common">Western flower thrips</name>
    <name type="synonym">Euthrips occidentalis</name>
    <dbReference type="NCBI Taxonomy" id="133901"/>
    <lineage>
        <taxon>Eukaryota</taxon>
        <taxon>Metazoa</taxon>
        <taxon>Ecdysozoa</taxon>
        <taxon>Arthropoda</taxon>
        <taxon>Hexapoda</taxon>
        <taxon>Insecta</taxon>
        <taxon>Pterygota</taxon>
        <taxon>Neoptera</taxon>
        <taxon>Paraneoptera</taxon>
        <taxon>Thysanoptera</taxon>
        <taxon>Terebrantia</taxon>
        <taxon>Thripoidea</taxon>
        <taxon>Thripidae</taxon>
        <taxon>Frankliniella</taxon>
    </lineage>
</organism>
<keyword evidence="2" id="KW-0732">Signal</keyword>